<evidence type="ECO:0000313" key="5">
    <source>
        <dbReference type="Proteomes" id="UP000770717"/>
    </source>
</evidence>
<dbReference type="FunFam" id="3.40.50.720:FF:000178">
    <property type="entry name" value="Saccharopine dehydrogenase-like oxidoreductase"/>
    <property type="match status" value="1"/>
</dbReference>
<sequence>MATEASNRPYQIVIFGATGFTGQYVVEELARVADGEDYRGQALRWAVAGRSQKKLEQVLSSAAERLGKPQLKSIDIVICDINDDDSLADMCKKASVVLDCVGPYMFYGEAVVRACIENGTHFVDISGEAQYLESMHMKYNDQAADNGVYIVGSCGFDSIPSDLGVLFTRNSMQDRGKLKNLRKKMALKPLPVVGKKLNRRNTVVYSDKVQKYAFPFGSDAPVVKRTQRYLYENLQETPDSFFMILTKCGCGRKLLMKHPKFFSFGFFSKEGPTQRQVNTHPFYVIRLLIGGVYTPGSAFSKTKLIDRLNKLGIRFTVLSETDD</sequence>
<protein>
    <recommendedName>
        <fullName evidence="2">Saccharopine dehydrogenase-like oxidoreductase</fullName>
    </recommendedName>
</protein>
<evidence type="ECO:0000259" key="3">
    <source>
        <dbReference type="Pfam" id="PF03435"/>
    </source>
</evidence>
<dbReference type="GO" id="GO:0005886">
    <property type="term" value="C:plasma membrane"/>
    <property type="evidence" value="ECO:0007669"/>
    <property type="project" value="TreeGrafter"/>
</dbReference>
<reference evidence="4" key="1">
    <citation type="thesis" date="2020" institute="ProQuest LLC" country="789 East Eisenhower Parkway, Ann Arbor, MI, USA">
        <title>Comparative Genomics and Chromosome Evolution.</title>
        <authorList>
            <person name="Mudd A.B."/>
        </authorList>
    </citation>
    <scope>NUCLEOTIDE SEQUENCE</scope>
    <source>
        <strain evidence="4">HN-11 Male</strain>
        <tissue evidence="4">Kidney and liver</tissue>
    </source>
</reference>
<proteinExistence type="inferred from homology"/>
<dbReference type="InterPro" id="IPR005097">
    <property type="entry name" value="Sacchrp_dh_NADP-bd"/>
</dbReference>
<dbReference type="InterPro" id="IPR051276">
    <property type="entry name" value="Saccharopine_DH-like_oxidrdct"/>
</dbReference>
<dbReference type="SUPFAM" id="SSF51735">
    <property type="entry name" value="NAD(P)-binding Rossmann-fold domains"/>
    <property type="match status" value="1"/>
</dbReference>
<dbReference type="OrthoDB" id="10268090at2759"/>
<dbReference type="GO" id="GO:0005739">
    <property type="term" value="C:mitochondrion"/>
    <property type="evidence" value="ECO:0007669"/>
    <property type="project" value="TreeGrafter"/>
</dbReference>
<dbReference type="InterPro" id="IPR036291">
    <property type="entry name" value="NAD(P)-bd_dom_sf"/>
</dbReference>
<dbReference type="AlphaFoldDB" id="A0A8J6EA83"/>
<name>A0A8J6EA83_ELECQ</name>
<dbReference type="PANTHER" id="PTHR12286">
    <property type="entry name" value="SACCHAROPINE DEHYDROGENASE-LIKE OXIDOREDUCTASE"/>
    <property type="match status" value="1"/>
</dbReference>
<organism evidence="4 5">
    <name type="scientific">Eleutherodactylus coqui</name>
    <name type="common">Puerto Rican coqui</name>
    <dbReference type="NCBI Taxonomy" id="57060"/>
    <lineage>
        <taxon>Eukaryota</taxon>
        <taxon>Metazoa</taxon>
        <taxon>Chordata</taxon>
        <taxon>Craniata</taxon>
        <taxon>Vertebrata</taxon>
        <taxon>Euteleostomi</taxon>
        <taxon>Amphibia</taxon>
        <taxon>Batrachia</taxon>
        <taxon>Anura</taxon>
        <taxon>Neobatrachia</taxon>
        <taxon>Hyloidea</taxon>
        <taxon>Eleutherodactylidae</taxon>
        <taxon>Eleutherodactylinae</taxon>
        <taxon>Eleutherodactylus</taxon>
        <taxon>Eleutherodactylus</taxon>
    </lineage>
</organism>
<dbReference type="PANTHER" id="PTHR12286:SF5">
    <property type="entry name" value="SACCHAROPINE DEHYDROGENASE-LIKE OXIDOREDUCTASE"/>
    <property type="match status" value="1"/>
</dbReference>
<dbReference type="Pfam" id="PF03435">
    <property type="entry name" value="Sacchrp_dh_NADP"/>
    <property type="match status" value="1"/>
</dbReference>
<dbReference type="Proteomes" id="UP000770717">
    <property type="component" value="Unassembled WGS sequence"/>
</dbReference>
<dbReference type="GO" id="GO:0005811">
    <property type="term" value="C:lipid droplet"/>
    <property type="evidence" value="ECO:0007669"/>
    <property type="project" value="TreeGrafter"/>
</dbReference>
<evidence type="ECO:0000313" key="4">
    <source>
        <dbReference type="EMBL" id="KAG9466269.1"/>
    </source>
</evidence>
<evidence type="ECO:0000256" key="2">
    <source>
        <dbReference type="ARBA" id="ARBA00039852"/>
    </source>
</evidence>
<dbReference type="GO" id="GO:0009247">
    <property type="term" value="P:glycolipid biosynthetic process"/>
    <property type="evidence" value="ECO:0007669"/>
    <property type="project" value="TreeGrafter"/>
</dbReference>
<comment type="similarity">
    <text evidence="1">Belongs to the saccharopine dehydrogenase family.</text>
</comment>
<evidence type="ECO:0000256" key="1">
    <source>
        <dbReference type="ARBA" id="ARBA00038048"/>
    </source>
</evidence>
<comment type="caution">
    <text evidence="4">The sequence shown here is derived from an EMBL/GenBank/DDBJ whole genome shotgun (WGS) entry which is preliminary data.</text>
</comment>
<dbReference type="Gene3D" id="3.40.50.720">
    <property type="entry name" value="NAD(P)-binding Rossmann-like Domain"/>
    <property type="match status" value="1"/>
</dbReference>
<keyword evidence="5" id="KW-1185">Reference proteome</keyword>
<feature type="domain" description="Saccharopine dehydrogenase NADP binding" evidence="3">
    <location>
        <begin position="12"/>
        <end position="151"/>
    </location>
</feature>
<accession>A0A8J6EA83</accession>
<gene>
    <name evidence="4" type="ORF">GDO78_016897</name>
</gene>
<dbReference type="EMBL" id="WNTK01002181">
    <property type="protein sequence ID" value="KAG9466269.1"/>
    <property type="molecule type" value="Genomic_DNA"/>
</dbReference>